<dbReference type="Proteomes" id="UP000683559">
    <property type="component" value="Chromosome"/>
</dbReference>
<evidence type="ECO:0000256" key="1">
    <source>
        <dbReference type="SAM" id="Coils"/>
    </source>
</evidence>
<organism evidence="2 3">
    <name type="scientific">Geomonas subterranea</name>
    <dbReference type="NCBI Taxonomy" id="2847989"/>
    <lineage>
        <taxon>Bacteria</taxon>
        <taxon>Pseudomonadati</taxon>
        <taxon>Thermodesulfobacteriota</taxon>
        <taxon>Desulfuromonadia</taxon>
        <taxon>Geobacterales</taxon>
        <taxon>Geobacteraceae</taxon>
        <taxon>Geomonas</taxon>
    </lineage>
</organism>
<keyword evidence="3" id="KW-1185">Reference proteome</keyword>
<proteinExistence type="predicted"/>
<evidence type="ECO:0000313" key="2">
    <source>
        <dbReference type="EMBL" id="QXE89966.1"/>
    </source>
</evidence>
<reference evidence="2 3" key="1">
    <citation type="submission" date="2021-06" db="EMBL/GenBank/DDBJ databases">
        <title>Gemonas diversity in paddy soil.</title>
        <authorList>
            <person name="Liu G."/>
        </authorList>
    </citation>
    <scope>NUCLEOTIDE SEQUENCE [LARGE SCALE GENOMIC DNA]</scope>
    <source>
        <strain evidence="2 3">RG2</strain>
    </source>
</reference>
<feature type="coiled-coil region" evidence="1">
    <location>
        <begin position="772"/>
        <end position="826"/>
    </location>
</feature>
<dbReference type="EMBL" id="CP077683">
    <property type="protein sequence ID" value="QXE89966.1"/>
    <property type="molecule type" value="Genomic_DNA"/>
</dbReference>
<name>A0ABX8LF44_9BACT</name>
<evidence type="ECO:0000313" key="3">
    <source>
        <dbReference type="Proteomes" id="UP000683559"/>
    </source>
</evidence>
<protein>
    <submittedName>
        <fullName evidence="2">Uncharacterized protein</fullName>
    </submittedName>
</protein>
<sequence>MAKDISLKISGNVDGAEREIRKLQATGQQVASVLEQSFSQLGLQSSVAVEAQQAAYISAYERIRNSGTATWQEVQSAHAAMTAKVTELATRLDPVGTKLARIDQEIAAMMASGESVVDRLSVAFEQLGIRSTAAIEKERATAVAAYEQIRASGVATWQEIQTAHAAMTTKVQALDLESKFGPGSAGAKTFTQHIDDIGGAVDRLTPRFTGLVASLAIFYAGSKLWDGFKYGIQSVDDFQQAVTKSAAIIASLSQDKDIAGSYQRAKEYATGLNDVLMQVDSRTNLNLANLQAITEEMVKQGVVLDYTNAQQVEGFTRLANAVAVYSRNGADERQLRQEVSALLKGQVDQNSQLASMLQRTVDGPLKKQVEQWIASGTIVKELGERLSGFGPAADDLATSWSSVKSSLETSISLVMRAGFSDIVKDVAGWFGKINDYLKTHREEIGTKIKGAWEEAKSLMSDAATIARAIYNNFEPFTVLFVGGALLTGLAKAVGLFTTLRDLAVSTSAAMAGIGMVGAGAGAAGAAGTAAGAAGAGGLSGIFTGSAAAGTGILGSTISWGALGSAVLPAIPLGIGVGYAAQPAVRWADRALYNKFGISLTYEEMYRQQQQRSADADSRWTFFQSQNERSPQNRAVSAAVIPQLNLGPSQEQNKDRLELLNKQLADYKSAAVQQTVYAKGQSEIALENWKNQYAQGKISTADYYSYVEEMDRWAGQSRIDEAKWVVDAQSVIFEAAKSMFGSGSKEALDESRKLTDAQKELQSVTFAYDKSVIVNAEQKRVALKQEADGYSKLRSETLSAAGEYIAAEQEKQSLEEKSLEYQRMKLAAEGGEAYAVAALADTEKRRAVDNATAAAKEHEAARQYEADKARMQDEVEALNGVDREVIKTNAELRDGMNKEKDLRDKLSIAWAVGNAKAISGLNAEISLQEQLNLRLQREIELRNRRDELTGKIVGYSGNTPIYADSYQKQQAANGYVSNAQLLSNAGAEVGKNYWGESVDKNGNVINPYGMPSMTTWTPLAVGTNFIPYDNFPALLHKGEAVVPAKYNNGGQGVSFHGDINITVQGGETTSVMARDLARKILSEVNDLNRRRLG</sequence>
<gene>
    <name evidence="2" type="ORF">KP001_16295</name>
</gene>
<accession>A0ABX8LF44</accession>
<feature type="coiled-coil region" evidence="1">
    <location>
        <begin position="853"/>
        <end position="880"/>
    </location>
</feature>
<dbReference type="RefSeq" id="WP_217286631.1">
    <property type="nucleotide sequence ID" value="NZ_CP077683.1"/>
</dbReference>
<keyword evidence="1" id="KW-0175">Coiled coil</keyword>